<comment type="subcellular location">
    <subcellularLocation>
        <location evidence="1">Periplasm</location>
    </subcellularLocation>
</comment>
<dbReference type="AlphaFoldDB" id="A0A939HPU2"/>
<comment type="caution">
    <text evidence="6">The sequence shown here is derived from an EMBL/GenBank/DDBJ whole genome shotgun (WGS) entry which is preliminary data.</text>
</comment>
<evidence type="ECO:0000256" key="4">
    <source>
        <dbReference type="ARBA" id="ARBA00022729"/>
    </source>
</evidence>
<feature type="domain" description="Solute-binding protein family 5" evidence="5">
    <location>
        <begin position="68"/>
        <end position="454"/>
    </location>
</feature>
<accession>A0A939HPU2</accession>
<dbReference type="RefSeq" id="WP_207846445.1">
    <property type="nucleotide sequence ID" value="NZ_JAFVMH010000005.1"/>
</dbReference>
<dbReference type="Gene3D" id="3.10.105.10">
    <property type="entry name" value="Dipeptide-binding Protein, Domain 3"/>
    <property type="match status" value="1"/>
</dbReference>
<dbReference type="GO" id="GO:0015833">
    <property type="term" value="P:peptide transport"/>
    <property type="evidence" value="ECO:0007669"/>
    <property type="project" value="TreeGrafter"/>
</dbReference>
<keyword evidence="4" id="KW-0732">Signal</keyword>
<dbReference type="Proteomes" id="UP000664073">
    <property type="component" value="Unassembled WGS sequence"/>
</dbReference>
<dbReference type="GO" id="GO:1904680">
    <property type="term" value="F:peptide transmembrane transporter activity"/>
    <property type="evidence" value="ECO:0007669"/>
    <property type="project" value="TreeGrafter"/>
</dbReference>
<dbReference type="PANTHER" id="PTHR30290:SF10">
    <property type="entry name" value="PERIPLASMIC OLIGOPEPTIDE-BINDING PROTEIN-RELATED"/>
    <property type="match status" value="1"/>
</dbReference>
<dbReference type="Gene3D" id="3.40.190.10">
    <property type="entry name" value="Periplasmic binding protein-like II"/>
    <property type="match status" value="1"/>
</dbReference>
<dbReference type="PANTHER" id="PTHR30290">
    <property type="entry name" value="PERIPLASMIC BINDING COMPONENT OF ABC TRANSPORTER"/>
    <property type="match status" value="1"/>
</dbReference>
<keyword evidence="7" id="KW-1185">Reference proteome</keyword>
<organism evidence="6 7">
    <name type="scientific">Acetobacter garciniae</name>
    <dbReference type="NCBI Taxonomy" id="2817435"/>
    <lineage>
        <taxon>Bacteria</taxon>
        <taxon>Pseudomonadati</taxon>
        <taxon>Pseudomonadota</taxon>
        <taxon>Alphaproteobacteria</taxon>
        <taxon>Acetobacterales</taxon>
        <taxon>Acetobacteraceae</taxon>
        <taxon>Acetobacter</taxon>
    </lineage>
</organism>
<dbReference type="EMBL" id="JAFVMH010000005">
    <property type="protein sequence ID" value="MBO1325803.1"/>
    <property type="molecule type" value="Genomic_DNA"/>
</dbReference>
<dbReference type="GO" id="GO:0030288">
    <property type="term" value="C:outer membrane-bounded periplasmic space"/>
    <property type="evidence" value="ECO:0007669"/>
    <property type="project" value="UniProtKB-ARBA"/>
</dbReference>
<evidence type="ECO:0000256" key="2">
    <source>
        <dbReference type="ARBA" id="ARBA00005695"/>
    </source>
</evidence>
<dbReference type="Pfam" id="PF00496">
    <property type="entry name" value="SBP_bac_5"/>
    <property type="match status" value="1"/>
</dbReference>
<dbReference type="CDD" id="cd08506">
    <property type="entry name" value="PBP2_clavulanate_OppA2"/>
    <property type="match status" value="1"/>
</dbReference>
<gene>
    <name evidence="6" type="ORF">J2D77_11610</name>
</gene>
<comment type="similarity">
    <text evidence="2">Belongs to the bacterial solute-binding protein 5 family.</text>
</comment>
<keyword evidence="3" id="KW-0813">Transport</keyword>
<name>A0A939HPU2_9PROT</name>
<proteinExistence type="inferred from homology"/>
<sequence length="544" mass="59688">MPPAQSSASAAQDPRRVGGTLRVLAGASTGTLDPQVAYLALTKSMETPVYDTLLTYPKFAGPDAQPVIANLAQAVPMPEDGGLTYRLTLREGLHFSDGRPVGVDDVAASFRRMFKVGSPTAGPYYSRIIGADLCLKKPETCTLEGGMETDAQKRSITFHLRRPDPEFLDHLAWIHSVILPADTPPHDMGDIPPPGTGPYRITHFDATTGMRLERNAYFHEWAHDAQPAGYPDRIEITFGLDSESEVSAVESGQADWMYDNVPLDRLGEVGSRYTGQVHIYRLLLYYFAMLNVNEPPFNSLKVRQALNYAINRHAMAIYGGGPAISAPLCQLLPEGTPGYEPFCFYTRGASPQHPATTWQKPDMERARELVRESGTAGEKVVIVVPSDRRSGTVADELRGTLDALGYKASVHFISSAIHFTFVQNTNNHVQISLGGWNADYPSASSFLNTLFSCDSFHPGSDNSPNMAGFCNREIDGLMDHASDLSLTDRAASEHAWAQVDRALMEQAPAVPMVQTRRVVLLSKRVRNVIVTLNDEILLSQLQVQ</sequence>
<protein>
    <submittedName>
        <fullName evidence="6">ABC transporter substrate-binding protein</fullName>
    </submittedName>
</protein>
<dbReference type="InterPro" id="IPR000914">
    <property type="entry name" value="SBP_5_dom"/>
</dbReference>
<dbReference type="GO" id="GO:0043190">
    <property type="term" value="C:ATP-binding cassette (ABC) transporter complex"/>
    <property type="evidence" value="ECO:0007669"/>
    <property type="project" value="InterPro"/>
</dbReference>
<dbReference type="SUPFAM" id="SSF53850">
    <property type="entry name" value="Periplasmic binding protein-like II"/>
    <property type="match status" value="1"/>
</dbReference>
<reference evidence="6" key="1">
    <citation type="submission" date="2021-03" db="EMBL/GenBank/DDBJ databases">
        <title>The complete genome sequence of Acetobacter sp. TBRC 12339.</title>
        <authorList>
            <person name="Charoenyingcharoen P."/>
            <person name="Yukphan P."/>
        </authorList>
    </citation>
    <scope>NUCLEOTIDE SEQUENCE</scope>
    <source>
        <strain evidence="6">TBRC 12339</strain>
    </source>
</reference>
<evidence type="ECO:0000313" key="6">
    <source>
        <dbReference type="EMBL" id="MBO1325803.1"/>
    </source>
</evidence>
<evidence type="ECO:0000259" key="5">
    <source>
        <dbReference type="Pfam" id="PF00496"/>
    </source>
</evidence>
<evidence type="ECO:0000256" key="3">
    <source>
        <dbReference type="ARBA" id="ARBA00022448"/>
    </source>
</evidence>
<evidence type="ECO:0000256" key="1">
    <source>
        <dbReference type="ARBA" id="ARBA00004418"/>
    </source>
</evidence>
<dbReference type="InterPro" id="IPR039424">
    <property type="entry name" value="SBP_5"/>
</dbReference>
<dbReference type="InterPro" id="IPR030678">
    <property type="entry name" value="Peptide/Ni-bd"/>
</dbReference>
<dbReference type="PIRSF" id="PIRSF002741">
    <property type="entry name" value="MppA"/>
    <property type="match status" value="1"/>
</dbReference>
<evidence type="ECO:0000313" key="7">
    <source>
        <dbReference type="Proteomes" id="UP000664073"/>
    </source>
</evidence>